<dbReference type="EMBL" id="FQ311472">
    <property type="protein sequence ID" value="CBQ73349.1"/>
    <property type="molecule type" value="Genomic_DNA"/>
</dbReference>
<feature type="compositionally biased region" description="Basic and acidic residues" evidence="1">
    <location>
        <begin position="152"/>
        <end position="169"/>
    </location>
</feature>
<dbReference type="AlphaFoldDB" id="E7A1J2"/>
<evidence type="ECO:0000256" key="1">
    <source>
        <dbReference type="SAM" id="MobiDB-lite"/>
    </source>
</evidence>
<dbReference type="Proteomes" id="UP000008867">
    <property type="component" value="Chromosome 7"/>
</dbReference>
<gene>
    <name evidence="2" type="ORF">sr14008</name>
</gene>
<protein>
    <submittedName>
        <fullName evidence="2">Uncharacterized protein</fullName>
    </submittedName>
</protein>
<dbReference type="OrthoDB" id="10483407at2759"/>
<sequence>MSSRSVPVGGRAGRKLAASESPLTNLQGSRQAESTRSRSAPAQSAPLVETILQAAVETQVVTTKTEALIRPPAVEDARGEKRRRSSSPSSSLVAVAAGHSRKSTTRAASMPPQSAGSIERHANGSNDGDAARPKEQGSAPTSQDFAMPSQEVPRDHATPHPEHTARDEADATPSKRVKSDIAPWMTQRHKNAIRRSLGATTATEGPVEASPSQTGAARKGRARGFDQL</sequence>
<evidence type="ECO:0000313" key="3">
    <source>
        <dbReference type="Proteomes" id="UP000008867"/>
    </source>
</evidence>
<accession>E7A1J2</accession>
<name>E7A1J2_SPORE</name>
<feature type="region of interest" description="Disordered" evidence="1">
    <location>
        <begin position="1"/>
        <end position="45"/>
    </location>
</feature>
<reference evidence="2 3" key="1">
    <citation type="journal article" date="2010" name="Science">
        <title>Pathogenicity determinants in smut fungi revealed by genome comparison.</title>
        <authorList>
            <person name="Schirawski J."/>
            <person name="Mannhaupt G."/>
            <person name="Muench K."/>
            <person name="Brefort T."/>
            <person name="Schipper K."/>
            <person name="Doehlemann G."/>
            <person name="Di Stasio M."/>
            <person name="Roessel N."/>
            <person name="Mendoza-Mendoza A."/>
            <person name="Pester D."/>
            <person name="Mueller O."/>
            <person name="Winterberg B."/>
            <person name="Meyer E."/>
            <person name="Ghareeb H."/>
            <person name="Wollenberg T."/>
            <person name="Muensterkoetter M."/>
            <person name="Wong P."/>
            <person name="Walter M."/>
            <person name="Stukenbrock E."/>
            <person name="Gueldener U."/>
            <person name="Kahmann R."/>
        </authorList>
    </citation>
    <scope>NUCLEOTIDE SEQUENCE [LARGE SCALE GENOMIC DNA]</scope>
    <source>
        <strain evidence="3">SRZ2</strain>
    </source>
</reference>
<dbReference type="VEuPathDB" id="FungiDB:sr14008"/>
<feature type="compositionally biased region" description="Polar residues" evidence="1">
    <location>
        <begin position="21"/>
        <end position="42"/>
    </location>
</feature>
<feature type="region of interest" description="Disordered" evidence="1">
    <location>
        <begin position="61"/>
        <end position="228"/>
    </location>
</feature>
<keyword evidence="3" id="KW-1185">Reference proteome</keyword>
<dbReference type="HOGENOM" id="CLU_1215472_0_0_1"/>
<evidence type="ECO:0000313" key="2">
    <source>
        <dbReference type="EMBL" id="CBQ73349.1"/>
    </source>
</evidence>
<organism evidence="2 3">
    <name type="scientific">Sporisorium reilianum (strain SRZ2)</name>
    <name type="common">Maize head smut fungus</name>
    <dbReference type="NCBI Taxonomy" id="999809"/>
    <lineage>
        <taxon>Eukaryota</taxon>
        <taxon>Fungi</taxon>
        <taxon>Dikarya</taxon>
        <taxon>Basidiomycota</taxon>
        <taxon>Ustilaginomycotina</taxon>
        <taxon>Ustilaginomycetes</taxon>
        <taxon>Ustilaginales</taxon>
        <taxon>Ustilaginaceae</taxon>
        <taxon>Sporisorium</taxon>
    </lineage>
</organism>
<proteinExistence type="predicted"/>
<feature type="compositionally biased region" description="Polar residues" evidence="1">
    <location>
        <begin position="105"/>
        <end position="116"/>
    </location>
</feature>